<dbReference type="EMBL" id="JBBMLE010000003">
    <property type="protein sequence ID" value="MEK0251191.1"/>
    <property type="molecule type" value="Genomic_DNA"/>
</dbReference>
<name>A0ABU8ZD37_ACIJU</name>
<dbReference type="RefSeq" id="WP_340473574.1">
    <property type="nucleotide sequence ID" value="NZ_JBBMLE010000003.1"/>
</dbReference>
<evidence type="ECO:0000313" key="2">
    <source>
        <dbReference type="Proteomes" id="UP001498501"/>
    </source>
</evidence>
<evidence type="ECO:0000313" key="1">
    <source>
        <dbReference type="EMBL" id="MEK0251191.1"/>
    </source>
</evidence>
<gene>
    <name evidence="1" type="ORF">WM018_01410</name>
</gene>
<dbReference type="Proteomes" id="UP001498501">
    <property type="component" value="Unassembled WGS sequence"/>
</dbReference>
<protein>
    <submittedName>
        <fullName evidence="1">Phosphohistidine phosphatase</fullName>
    </submittedName>
</protein>
<organism evidence="1 2">
    <name type="scientific">Acinetobacter junii</name>
    <dbReference type="NCBI Taxonomy" id="40215"/>
    <lineage>
        <taxon>Bacteria</taxon>
        <taxon>Pseudomonadati</taxon>
        <taxon>Pseudomonadota</taxon>
        <taxon>Gammaproteobacteria</taxon>
        <taxon>Moraxellales</taxon>
        <taxon>Moraxellaceae</taxon>
        <taxon>Acinetobacter</taxon>
    </lineage>
</organism>
<sequence length="71" mass="8268">MSEFILLGDPVVYRDDIKGFEEIGIVTNACINNFQVLWSGEAESKTELYDRLRPARLDEIDLHRRVIKEDD</sequence>
<keyword evidence="2" id="KW-1185">Reference proteome</keyword>
<proteinExistence type="predicted"/>
<comment type="caution">
    <text evidence="1">The sequence shown here is derived from an EMBL/GenBank/DDBJ whole genome shotgun (WGS) entry which is preliminary data.</text>
</comment>
<accession>A0ABU8ZD37</accession>
<reference evidence="1 2" key="1">
    <citation type="submission" date="2024-03" db="EMBL/GenBank/DDBJ databases">
        <title>Cross-transmission of Acinetobacter junii carrying blaOXA-58 in a neonatal intensive care unit.</title>
        <authorList>
            <person name="Bour M."/>
            <person name="Potron A."/>
            <person name="Lecointe D."/>
        </authorList>
    </citation>
    <scope>NUCLEOTIDE SEQUENCE [LARGE SCALE GENOMIC DNA]</scope>
    <source>
        <strain evidence="1 2">21A3096 case 1</strain>
    </source>
</reference>